<protein>
    <submittedName>
        <fullName evidence="1">Uncharacterized protein</fullName>
    </submittedName>
</protein>
<dbReference type="AlphaFoldDB" id="A0A087FYW0"/>
<evidence type="ECO:0000313" key="1">
    <source>
        <dbReference type="EMBL" id="KFK22812.1"/>
    </source>
</evidence>
<sequence>IKEREKKTGLQEGQLIQCSNTSSVLLPQYCVTSFRDGFVDRVGGENGGAPPSLTEPNSLLPAWMLRPTTND</sequence>
<dbReference type="Gramene" id="KFK22812">
    <property type="protein sequence ID" value="KFK22812"/>
    <property type="gene ID" value="AALP_AAs64853U000100"/>
</dbReference>
<evidence type="ECO:0000313" key="2">
    <source>
        <dbReference type="Proteomes" id="UP000029120"/>
    </source>
</evidence>
<proteinExistence type="predicted"/>
<keyword evidence="2" id="KW-1185">Reference proteome</keyword>
<dbReference type="OrthoDB" id="1933443at2759"/>
<gene>
    <name evidence="1" type="ORF">AALP_AAs64853U000100</name>
</gene>
<reference evidence="2" key="1">
    <citation type="journal article" date="2015" name="Nat. Plants">
        <title>Genome expansion of Arabis alpina linked with retrotransposition and reduced symmetric DNA methylation.</title>
        <authorList>
            <person name="Willing E.M."/>
            <person name="Rawat V."/>
            <person name="Mandakova T."/>
            <person name="Maumus F."/>
            <person name="James G.V."/>
            <person name="Nordstroem K.J."/>
            <person name="Becker C."/>
            <person name="Warthmann N."/>
            <person name="Chica C."/>
            <person name="Szarzynska B."/>
            <person name="Zytnicki M."/>
            <person name="Albani M.C."/>
            <person name="Kiefer C."/>
            <person name="Bergonzi S."/>
            <person name="Castaings L."/>
            <person name="Mateos J.L."/>
            <person name="Berns M.C."/>
            <person name="Bujdoso N."/>
            <person name="Piofczyk T."/>
            <person name="de Lorenzo L."/>
            <person name="Barrero-Sicilia C."/>
            <person name="Mateos I."/>
            <person name="Piednoel M."/>
            <person name="Hagmann J."/>
            <person name="Chen-Min-Tao R."/>
            <person name="Iglesias-Fernandez R."/>
            <person name="Schuster S.C."/>
            <person name="Alonso-Blanco C."/>
            <person name="Roudier F."/>
            <person name="Carbonero P."/>
            <person name="Paz-Ares J."/>
            <person name="Davis S.J."/>
            <person name="Pecinka A."/>
            <person name="Quesneville H."/>
            <person name="Colot V."/>
            <person name="Lysak M.A."/>
            <person name="Weigel D."/>
            <person name="Coupland G."/>
            <person name="Schneeberger K."/>
        </authorList>
    </citation>
    <scope>NUCLEOTIDE SEQUENCE [LARGE SCALE GENOMIC DNA]</scope>
    <source>
        <strain evidence="2">cv. Pajares</strain>
    </source>
</reference>
<accession>A0A087FYW0</accession>
<dbReference type="EMBL" id="KL985218">
    <property type="protein sequence ID" value="KFK22812.1"/>
    <property type="molecule type" value="Genomic_DNA"/>
</dbReference>
<dbReference type="Proteomes" id="UP000029120">
    <property type="component" value="Unassembled WGS sequence"/>
</dbReference>
<name>A0A087FYW0_ARAAL</name>
<dbReference type="OMA" id="YCVTSFR"/>
<organism evidence="1 2">
    <name type="scientific">Arabis alpina</name>
    <name type="common">Alpine rock-cress</name>
    <dbReference type="NCBI Taxonomy" id="50452"/>
    <lineage>
        <taxon>Eukaryota</taxon>
        <taxon>Viridiplantae</taxon>
        <taxon>Streptophyta</taxon>
        <taxon>Embryophyta</taxon>
        <taxon>Tracheophyta</taxon>
        <taxon>Spermatophyta</taxon>
        <taxon>Magnoliopsida</taxon>
        <taxon>eudicotyledons</taxon>
        <taxon>Gunneridae</taxon>
        <taxon>Pentapetalae</taxon>
        <taxon>rosids</taxon>
        <taxon>malvids</taxon>
        <taxon>Brassicales</taxon>
        <taxon>Brassicaceae</taxon>
        <taxon>Arabideae</taxon>
        <taxon>Arabis</taxon>
    </lineage>
</organism>
<feature type="non-terminal residue" evidence="1">
    <location>
        <position position="1"/>
    </location>
</feature>